<reference evidence="2" key="1">
    <citation type="journal article" date="2014" name="Int. J. Syst. Evol. Microbiol.">
        <title>Complete genome sequence of Corynebacterium casei LMG S-19264T (=DSM 44701T), isolated from a smear-ripened cheese.</title>
        <authorList>
            <consortium name="US DOE Joint Genome Institute (JGI-PGF)"/>
            <person name="Walter F."/>
            <person name="Albersmeier A."/>
            <person name="Kalinowski J."/>
            <person name="Ruckert C."/>
        </authorList>
    </citation>
    <scope>NUCLEOTIDE SEQUENCE</scope>
    <source>
        <strain evidence="2">CCM 7897</strain>
    </source>
</reference>
<evidence type="ECO:0000256" key="1">
    <source>
        <dbReference type="SAM" id="SignalP"/>
    </source>
</evidence>
<feature type="chain" id="PRO_5037800866" evidence="1">
    <location>
        <begin position="32"/>
        <end position="276"/>
    </location>
</feature>
<keyword evidence="3" id="KW-1185">Reference proteome</keyword>
<proteinExistence type="predicted"/>
<dbReference type="RefSeq" id="WP_188574361.1">
    <property type="nucleotide sequence ID" value="NZ_BMCT01000001.1"/>
</dbReference>
<sequence length="276" mass="28839">MPLLSRPRRSLIARSLAAMVTALLGPAVARADYAYILTKTLCDNQADAMDFMWTRDTMPGKPVPFYFDGASFSAVGHTQSLDAFDTVVVSAHGAPGAIGGTSSTGFAGAFQGQHNSVPATVSFLVCSSASSGSGNPSALGALAAKYLDPTTGLTRIGTLTGAKSSCALRRPTSVDITQLKEAIYVDGPDATPGKPIIASLLKQWDTLTHSLPDHSTGTSEAFCLNMISKKAYADFVPFIENTYDTFHVEYIQLINSSDTGSPRTSCGAATGTPVCP</sequence>
<dbReference type="EMBL" id="BMCT01000001">
    <property type="protein sequence ID" value="GGF45146.1"/>
    <property type="molecule type" value="Genomic_DNA"/>
</dbReference>
<evidence type="ECO:0000313" key="3">
    <source>
        <dbReference type="Proteomes" id="UP000606044"/>
    </source>
</evidence>
<evidence type="ECO:0000313" key="2">
    <source>
        <dbReference type="EMBL" id="GGF45146.1"/>
    </source>
</evidence>
<dbReference type="InterPro" id="IPR006311">
    <property type="entry name" value="TAT_signal"/>
</dbReference>
<protein>
    <submittedName>
        <fullName evidence="2">Uncharacterized protein</fullName>
    </submittedName>
</protein>
<dbReference type="Proteomes" id="UP000606044">
    <property type="component" value="Unassembled WGS sequence"/>
</dbReference>
<reference evidence="2" key="2">
    <citation type="submission" date="2020-09" db="EMBL/GenBank/DDBJ databases">
        <authorList>
            <person name="Sun Q."/>
            <person name="Sedlacek I."/>
        </authorList>
    </citation>
    <scope>NUCLEOTIDE SEQUENCE</scope>
    <source>
        <strain evidence="2">CCM 7897</strain>
    </source>
</reference>
<feature type="signal peptide" evidence="1">
    <location>
        <begin position="1"/>
        <end position="31"/>
    </location>
</feature>
<keyword evidence="1" id="KW-0732">Signal</keyword>
<dbReference type="AlphaFoldDB" id="A0A917BJ84"/>
<name>A0A917BJ84_9HYPH</name>
<accession>A0A917BJ84</accession>
<organism evidence="2 3">
    <name type="scientific">Azorhizobium oxalatiphilum</name>
    <dbReference type="NCBI Taxonomy" id="980631"/>
    <lineage>
        <taxon>Bacteria</taxon>
        <taxon>Pseudomonadati</taxon>
        <taxon>Pseudomonadota</taxon>
        <taxon>Alphaproteobacteria</taxon>
        <taxon>Hyphomicrobiales</taxon>
        <taxon>Xanthobacteraceae</taxon>
        <taxon>Azorhizobium</taxon>
    </lineage>
</organism>
<gene>
    <name evidence="2" type="ORF">GCM10007301_00820</name>
</gene>
<comment type="caution">
    <text evidence="2">The sequence shown here is derived from an EMBL/GenBank/DDBJ whole genome shotgun (WGS) entry which is preliminary data.</text>
</comment>
<dbReference type="PROSITE" id="PS51318">
    <property type="entry name" value="TAT"/>
    <property type="match status" value="1"/>
</dbReference>